<accession>A0ABP8A5A5</accession>
<dbReference type="SUPFAM" id="SSF51445">
    <property type="entry name" value="(Trans)glycosidases"/>
    <property type="match status" value="2"/>
</dbReference>
<keyword evidence="2" id="KW-1185">Reference proteome</keyword>
<dbReference type="RefSeq" id="WP_344755430.1">
    <property type="nucleotide sequence ID" value="NZ_BAABBW010000004.1"/>
</dbReference>
<dbReference type="Proteomes" id="UP001501079">
    <property type="component" value="Unassembled WGS sequence"/>
</dbReference>
<organism evidence="1 2">
    <name type="scientific">Gryllotalpicola koreensis</name>
    <dbReference type="NCBI Taxonomy" id="993086"/>
    <lineage>
        <taxon>Bacteria</taxon>
        <taxon>Bacillati</taxon>
        <taxon>Actinomycetota</taxon>
        <taxon>Actinomycetes</taxon>
        <taxon>Micrococcales</taxon>
        <taxon>Microbacteriaceae</taxon>
        <taxon>Gryllotalpicola</taxon>
    </lineage>
</organism>
<evidence type="ECO:0000313" key="2">
    <source>
        <dbReference type="Proteomes" id="UP001501079"/>
    </source>
</evidence>
<name>A0ABP8A5A5_9MICO</name>
<comment type="caution">
    <text evidence="1">The sequence shown here is derived from an EMBL/GenBank/DDBJ whole genome shotgun (WGS) entry which is preliminary data.</text>
</comment>
<dbReference type="InterPro" id="IPR017853">
    <property type="entry name" value="GH"/>
</dbReference>
<evidence type="ECO:0000313" key="1">
    <source>
        <dbReference type="EMBL" id="GAA4178074.1"/>
    </source>
</evidence>
<gene>
    <name evidence="1" type="ORF">GCM10022287_27820</name>
</gene>
<dbReference type="Gene3D" id="3.20.20.80">
    <property type="entry name" value="Glycosidases"/>
    <property type="match status" value="1"/>
</dbReference>
<protein>
    <submittedName>
        <fullName evidence="1">Uncharacterized protein</fullName>
    </submittedName>
</protein>
<dbReference type="EMBL" id="BAABBW010000004">
    <property type="protein sequence ID" value="GAA4178074.1"/>
    <property type="molecule type" value="Genomic_DNA"/>
</dbReference>
<proteinExistence type="predicted"/>
<sequence length="628" mass="68019">MSGGRLSIATDAAATVITGDRYRLTMPAGSADAYLADAEGTVWTRLMLTTSVDRADAVDERYGRADIAIRDAGHFFELIVTQASSAWRAERTVLECRPGDVRVRVEVEGSGRVSDVTLLGGRAILPSGAAGVFRSSIGFRTVFVPTPTRPVAFLRPSSAPAQLGVVGDADPGRLNAIFSPPPLCFGFGRADELATEAVLAEASVTAGEPEQWLAAHLAAPVEECGFTTLGYEPLDGGYLFRLRYEGHTTARDRWVSPEIVLHPVDAPLDTVTGLRDDLVARGWARSATRDGADAAPAWWQEPLFCGWGAQCAAAIADWPDPAEAAAARGWDPWLNPVRPPKLPTSALSSRARYDDWLELLERNGLEPGTVVIDDRWQKSYGLNDVDESQWPDLKGWIAQQHARGRRVLLWFKAWAPDGLPAELCIRTAAGEPVCADPGNPEYRALLAEQVRWMLGPDGLGADGFKVDFTQRGPSGVSLQGSPATGEGHWGIAALHTLLGTLRAAAKEAKPDAMIIAHAMHPAFGDVEDVLRLNDMQERDESGRLVPIALQATVRAAIARAALPRHPIDTDQWPMPNHAEWAAYVDVQPELGIPALYYVDSIDNSGESITAGDLEQVARSWREYRARAR</sequence>
<reference evidence="2" key="1">
    <citation type="journal article" date="2019" name="Int. J. Syst. Evol. Microbiol.">
        <title>The Global Catalogue of Microorganisms (GCM) 10K type strain sequencing project: providing services to taxonomists for standard genome sequencing and annotation.</title>
        <authorList>
            <consortium name="The Broad Institute Genomics Platform"/>
            <consortium name="The Broad Institute Genome Sequencing Center for Infectious Disease"/>
            <person name="Wu L."/>
            <person name="Ma J."/>
        </authorList>
    </citation>
    <scope>NUCLEOTIDE SEQUENCE [LARGE SCALE GENOMIC DNA]</scope>
    <source>
        <strain evidence="2">JCM 17591</strain>
    </source>
</reference>